<evidence type="ECO:0000256" key="2">
    <source>
        <dbReference type="ARBA" id="ARBA00007069"/>
    </source>
</evidence>
<sequence length="284" mass="29990">MASYPPTSKKIINAVMLTLTGLCAFAVVAVLIFILGYLVVNGARSLNWAFFTKLPVPVGEEGGGMANAIVGSGKLLMIAACLGVPLGLLGGVFLAEFSGSAFASIVRYTTDLLNGVPSIVMGIFVYTLVVLPMHHFSTLAGGIALGIMMIPIALRSTEEFLRGVPRALREGAMSLGASKTQTIISVIIPAALPGIVTGIMLNLARVAGETAPLLFTALNNQYWSPGFNHETASLPVVIFNYAISPYADLHRQAWAGGFVLLSAVLLINILARLVLSRRTHLPRS</sequence>
<dbReference type="PANTHER" id="PTHR42922">
    <property type="entry name" value="PHOSPHATE TRANSPORT SYSTEM PERMEASE PROTEIN PSTA"/>
    <property type="match status" value="1"/>
</dbReference>
<proteinExistence type="inferred from homology"/>
<keyword evidence="4" id="KW-0813">Transport</keyword>
<evidence type="ECO:0000256" key="7">
    <source>
        <dbReference type="ARBA" id="ARBA00022692"/>
    </source>
</evidence>
<dbReference type="AlphaFoldDB" id="A0A1I6L943"/>
<dbReference type="GO" id="GO:0005886">
    <property type="term" value="C:plasma membrane"/>
    <property type="evidence" value="ECO:0007669"/>
    <property type="project" value="UniProtKB-SubCell"/>
</dbReference>
<dbReference type="SUPFAM" id="SSF161098">
    <property type="entry name" value="MetI-like"/>
    <property type="match status" value="1"/>
</dbReference>
<keyword evidence="6" id="KW-0592">Phosphate transport</keyword>
<reference evidence="12 13" key="1">
    <citation type="submission" date="2016-10" db="EMBL/GenBank/DDBJ databases">
        <authorList>
            <person name="de Groot N.N."/>
        </authorList>
    </citation>
    <scope>NUCLEOTIDE SEQUENCE [LARGE SCALE GENOMIC DNA]</scope>
    <source>
        <strain evidence="12 13">DSM 21001</strain>
    </source>
</reference>
<dbReference type="EMBL" id="FOZL01000001">
    <property type="protein sequence ID" value="SFR99962.1"/>
    <property type="molecule type" value="Genomic_DNA"/>
</dbReference>
<dbReference type="GO" id="GO:0035435">
    <property type="term" value="P:phosphate ion transmembrane transport"/>
    <property type="evidence" value="ECO:0007669"/>
    <property type="project" value="InterPro"/>
</dbReference>
<evidence type="ECO:0000256" key="8">
    <source>
        <dbReference type="ARBA" id="ARBA00022989"/>
    </source>
</evidence>
<dbReference type="CDD" id="cd06261">
    <property type="entry name" value="TM_PBP2"/>
    <property type="match status" value="1"/>
</dbReference>
<evidence type="ECO:0000259" key="11">
    <source>
        <dbReference type="PROSITE" id="PS50928"/>
    </source>
</evidence>
<feature type="transmembrane region" description="Helical" evidence="10">
    <location>
        <begin position="253"/>
        <end position="275"/>
    </location>
</feature>
<dbReference type="InterPro" id="IPR005672">
    <property type="entry name" value="Phosphate_PstA"/>
</dbReference>
<name>A0A1I6L943_9BACT</name>
<evidence type="ECO:0000256" key="6">
    <source>
        <dbReference type="ARBA" id="ARBA00022592"/>
    </source>
</evidence>
<protein>
    <recommendedName>
        <fullName evidence="3 10">Phosphate transport system permease protein PstA</fullName>
    </recommendedName>
</protein>
<evidence type="ECO:0000313" key="13">
    <source>
        <dbReference type="Proteomes" id="UP000199024"/>
    </source>
</evidence>
<dbReference type="Gene3D" id="1.10.3720.10">
    <property type="entry name" value="MetI-like"/>
    <property type="match status" value="1"/>
</dbReference>
<evidence type="ECO:0000256" key="10">
    <source>
        <dbReference type="RuleBase" id="RU363043"/>
    </source>
</evidence>
<feature type="transmembrane region" description="Helical" evidence="10">
    <location>
        <begin position="12"/>
        <end position="40"/>
    </location>
</feature>
<feature type="transmembrane region" description="Helical" evidence="10">
    <location>
        <begin position="109"/>
        <end position="129"/>
    </location>
</feature>
<dbReference type="RefSeq" id="WP_089836193.1">
    <property type="nucleotide sequence ID" value="NZ_FOZL01000001.1"/>
</dbReference>
<evidence type="ECO:0000313" key="12">
    <source>
        <dbReference type="EMBL" id="SFR99962.1"/>
    </source>
</evidence>
<keyword evidence="9 10" id="KW-0472">Membrane</keyword>
<dbReference type="Pfam" id="PF00528">
    <property type="entry name" value="BPD_transp_1"/>
    <property type="match status" value="1"/>
</dbReference>
<feature type="transmembrane region" description="Helical" evidence="10">
    <location>
        <begin position="135"/>
        <end position="154"/>
    </location>
</feature>
<dbReference type="OrthoDB" id="9785113at2"/>
<evidence type="ECO:0000256" key="3">
    <source>
        <dbReference type="ARBA" id="ARBA00016864"/>
    </source>
</evidence>
<dbReference type="NCBIfam" id="TIGR00974">
    <property type="entry name" value="3a0107s02c"/>
    <property type="match status" value="1"/>
</dbReference>
<evidence type="ECO:0000256" key="1">
    <source>
        <dbReference type="ARBA" id="ARBA00004651"/>
    </source>
</evidence>
<feature type="domain" description="ABC transmembrane type-1" evidence="11">
    <location>
        <begin position="69"/>
        <end position="271"/>
    </location>
</feature>
<dbReference type="InterPro" id="IPR035906">
    <property type="entry name" value="MetI-like_sf"/>
</dbReference>
<feature type="transmembrane region" description="Helical" evidence="10">
    <location>
        <begin position="183"/>
        <end position="204"/>
    </location>
</feature>
<accession>A0A1I6L943</accession>
<dbReference type="PANTHER" id="PTHR42922:SF1">
    <property type="entry name" value="PHOSPHATE TRANSPORT SYSTEM PERMEASE PROTEIN PSTA"/>
    <property type="match status" value="1"/>
</dbReference>
<keyword evidence="13" id="KW-1185">Reference proteome</keyword>
<dbReference type="PROSITE" id="PS50928">
    <property type="entry name" value="ABC_TM1"/>
    <property type="match status" value="1"/>
</dbReference>
<evidence type="ECO:0000256" key="9">
    <source>
        <dbReference type="ARBA" id="ARBA00023136"/>
    </source>
</evidence>
<evidence type="ECO:0000256" key="5">
    <source>
        <dbReference type="ARBA" id="ARBA00022475"/>
    </source>
</evidence>
<evidence type="ECO:0000256" key="4">
    <source>
        <dbReference type="ARBA" id="ARBA00022448"/>
    </source>
</evidence>
<keyword evidence="8 10" id="KW-1133">Transmembrane helix</keyword>
<dbReference type="Proteomes" id="UP000199024">
    <property type="component" value="Unassembled WGS sequence"/>
</dbReference>
<dbReference type="STRING" id="474950.SAMN05421771_0435"/>
<keyword evidence="5 10" id="KW-1003">Cell membrane</keyword>
<dbReference type="InterPro" id="IPR051408">
    <property type="entry name" value="Phosphate_transprt_permease"/>
</dbReference>
<gene>
    <name evidence="12" type="ORF">SAMN05421771_0435</name>
</gene>
<keyword evidence="7 10" id="KW-0812">Transmembrane</keyword>
<feature type="transmembrane region" description="Helical" evidence="10">
    <location>
        <begin position="75"/>
        <end position="97"/>
    </location>
</feature>
<dbReference type="InterPro" id="IPR000515">
    <property type="entry name" value="MetI-like"/>
</dbReference>
<comment type="similarity">
    <text evidence="2 10">Belongs to the binding-protein-dependent transport system permease family. CysTW subfamily.</text>
</comment>
<organism evidence="12 13">
    <name type="scientific">Granulicella pectinivorans</name>
    <dbReference type="NCBI Taxonomy" id="474950"/>
    <lineage>
        <taxon>Bacteria</taxon>
        <taxon>Pseudomonadati</taxon>
        <taxon>Acidobacteriota</taxon>
        <taxon>Terriglobia</taxon>
        <taxon>Terriglobales</taxon>
        <taxon>Acidobacteriaceae</taxon>
        <taxon>Granulicella</taxon>
    </lineage>
</organism>
<dbReference type="GO" id="GO:0005315">
    <property type="term" value="F:phosphate transmembrane transporter activity"/>
    <property type="evidence" value="ECO:0007669"/>
    <property type="project" value="InterPro"/>
</dbReference>
<comment type="subcellular location">
    <subcellularLocation>
        <location evidence="1 10">Cell membrane</location>
        <topology evidence="1 10">Multi-pass membrane protein</topology>
    </subcellularLocation>
</comment>